<dbReference type="RefSeq" id="WP_154558262.1">
    <property type="nucleotide sequence ID" value="NZ_JAQQFQ010000007.1"/>
</dbReference>
<dbReference type="AlphaFoldDB" id="A0A6N6WNV1"/>
<protein>
    <submittedName>
        <fullName evidence="1">Uncharacterized protein</fullName>
    </submittedName>
</protein>
<dbReference type="EMBL" id="VOSW01000003">
    <property type="protein sequence ID" value="KAE8761541.1"/>
    <property type="molecule type" value="Genomic_DNA"/>
</dbReference>
<reference evidence="1 2" key="1">
    <citation type="journal article" date="2020" name="Int. J. Syst. Evol. Microbiol.">
        <title>Paraburkholderia madseniana sp. nov., a phenolic acid-degrading bacterium isolated from acidic forest soil.</title>
        <authorList>
            <person name="Wilhelm R.C."/>
            <person name="Murphy S.J.L."/>
            <person name="Feriancek N.M."/>
            <person name="Karasz D.C."/>
            <person name="DeRito C.M."/>
            <person name="Newman J.D."/>
            <person name="Buckley D.H."/>
        </authorList>
    </citation>
    <scope>NUCLEOTIDE SEQUENCE [LARGE SCALE GENOMIC DNA]</scope>
    <source>
        <strain evidence="1 2">RP11</strain>
    </source>
</reference>
<dbReference type="Proteomes" id="UP000463700">
    <property type="component" value="Unassembled WGS sequence"/>
</dbReference>
<evidence type="ECO:0000313" key="2">
    <source>
        <dbReference type="Proteomes" id="UP000463700"/>
    </source>
</evidence>
<accession>A0A6N6WNV1</accession>
<name>A0A6N6WNV1_9BURK</name>
<organism evidence="1 2">
    <name type="scientific">Paraburkholderia madseniana</name>
    <dbReference type="NCBI Taxonomy" id="2599607"/>
    <lineage>
        <taxon>Bacteria</taxon>
        <taxon>Pseudomonadati</taxon>
        <taxon>Pseudomonadota</taxon>
        <taxon>Betaproteobacteria</taxon>
        <taxon>Burkholderiales</taxon>
        <taxon>Burkholderiaceae</taxon>
        <taxon>Paraburkholderia</taxon>
    </lineage>
</organism>
<proteinExistence type="predicted"/>
<gene>
    <name evidence="1" type="ORF">FSO04_02895</name>
</gene>
<sequence length="55" mass="6128">MKLSSISSLTFWFWSLVHYCCRFDTDTGAMALCALLASRLIRIGADRVTSVLSRG</sequence>
<comment type="caution">
    <text evidence="1">The sequence shown here is derived from an EMBL/GenBank/DDBJ whole genome shotgun (WGS) entry which is preliminary data.</text>
</comment>
<evidence type="ECO:0000313" key="1">
    <source>
        <dbReference type="EMBL" id="KAE8761541.1"/>
    </source>
</evidence>